<dbReference type="InterPro" id="IPR020994">
    <property type="entry name" value="Uncharacterised_Ca-bd_CcbP"/>
</dbReference>
<dbReference type="AlphaFoldDB" id="A0A831U414"/>
<name>A0A831U414_GEOME</name>
<gene>
    <name evidence="1" type="ORF">ENQ87_06825</name>
</gene>
<comment type="caution">
    <text evidence="1">The sequence shown here is derived from an EMBL/GenBank/DDBJ whole genome shotgun (WGS) entry which is preliminary data.</text>
</comment>
<sequence length="138" mass="16401">MRVKNSINDHATSAVVPVDEPLWERDAVAFEDKLEEWRRRDWVAWLSEHLTFPFRAERINDEDDAYFTDSAEREPFRLGHTVNVLKVELEDDQYGIIVKVSEGRKRRYVPLCDLGVPNKGAPDYWPIREYLSWFANRY</sequence>
<reference evidence="1" key="1">
    <citation type="journal article" date="2020" name="mSystems">
        <title>Genome- and Community-Level Interaction Insights into Carbon Utilization and Element Cycling Functions of Hydrothermarchaeota in Hydrothermal Sediment.</title>
        <authorList>
            <person name="Zhou Z."/>
            <person name="Liu Y."/>
            <person name="Xu W."/>
            <person name="Pan J."/>
            <person name="Luo Z.H."/>
            <person name="Li M."/>
        </authorList>
    </citation>
    <scope>NUCLEOTIDE SEQUENCE [LARGE SCALE GENOMIC DNA]</scope>
    <source>
        <strain evidence="1">SpSt-349</strain>
    </source>
</reference>
<dbReference type="Pfam" id="PF11535">
    <property type="entry name" value="Calci_bind_CcbP"/>
    <property type="match status" value="1"/>
</dbReference>
<proteinExistence type="predicted"/>
<organism evidence="1">
    <name type="scientific">Geobacter metallireducens</name>
    <dbReference type="NCBI Taxonomy" id="28232"/>
    <lineage>
        <taxon>Bacteria</taxon>
        <taxon>Pseudomonadati</taxon>
        <taxon>Thermodesulfobacteriota</taxon>
        <taxon>Desulfuromonadia</taxon>
        <taxon>Geobacterales</taxon>
        <taxon>Geobacteraceae</taxon>
        <taxon>Geobacter</taxon>
    </lineage>
</organism>
<evidence type="ECO:0000313" key="1">
    <source>
        <dbReference type="EMBL" id="HEN42078.1"/>
    </source>
</evidence>
<dbReference type="EMBL" id="DSOV01000027">
    <property type="protein sequence ID" value="HEN42078.1"/>
    <property type="molecule type" value="Genomic_DNA"/>
</dbReference>
<protein>
    <submittedName>
        <fullName evidence="1">Uncharacterized protein</fullName>
    </submittedName>
</protein>
<accession>A0A831U414</accession>